<reference evidence="1" key="1">
    <citation type="submission" date="2023-03" db="EMBL/GenBank/DDBJ databases">
        <title>Chromosome-level genomes of two armyworms, Mythimna separata and Mythimna loreyi, provide insights into the biosynthesis and reception of sex pheromones.</title>
        <authorList>
            <person name="Zhao H."/>
        </authorList>
    </citation>
    <scope>NUCLEOTIDE SEQUENCE</scope>
    <source>
        <strain evidence="1">BeijingLab</strain>
        <tissue evidence="1">Pupa</tissue>
    </source>
</reference>
<dbReference type="PANTHER" id="PTHR12195">
    <property type="entry name" value="CYTOPLASMIC FMR1-INTERACTING PROTEIN-RELATED"/>
    <property type="match status" value="1"/>
</dbReference>
<dbReference type="EMBL" id="JARGEI010000028">
    <property type="protein sequence ID" value="KAJ8706437.1"/>
    <property type="molecule type" value="Genomic_DNA"/>
</dbReference>
<proteinExistence type="predicted"/>
<dbReference type="GO" id="GO:0031267">
    <property type="term" value="F:small GTPase binding"/>
    <property type="evidence" value="ECO:0007669"/>
    <property type="project" value="InterPro"/>
</dbReference>
<dbReference type="Pfam" id="PF05994">
    <property type="entry name" value="FragX_IP"/>
    <property type="match status" value="35"/>
</dbReference>
<dbReference type="InterPro" id="IPR008081">
    <property type="entry name" value="Cytoplasmic_FMR1-int"/>
</dbReference>
<evidence type="ECO:0000313" key="1">
    <source>
        <dbReference type="EMBL" id="KAJ8706437.1"/>
    </source>
</evidence>
<organism evidence="1 2">
    <name type="scientific">Mythimna separata</name>
    <name type="common">Oriental armyworm</name>
    <name type="synonym">Pseudaletia separata</name>
    <dbReference type="NCBI Taxonomy" id="271217"/>
    <lineage>
        <taxon>Eukaryota</taxon>
        <taxon>Metazoa</taxon>
        <taxon>Ecdysozoa</taxon>
        <taxon>Arthropoda</taxon>
        <taxon>Hexapoda</taxon>
        <taxon>Insecta</taxon>
        <taxon>Pterygota</taxon>
        <taxon>Neoptera</taxon>
        <taxon>Endopterygota</taxon>
        <taxon>Lepidoptera</taxon>
        <taxon>Glossata</taxon>
        <taxon>Ditrysia</taxon>
        <taxon>Noctuoidea</taxon>
        <taxon>Noctuidae</taxon>
        <taxon>Noctuinae</taxon>
        <taxon>Hadenini</taxon>
        <taxon>Mythimna</taxon>
    </lineage>
</organism>
<accession>A0AAD7Y8C2</accession>
<evidence type="ECO:0000313" key="2">
    <source>
        <dbReference type="Proteomes" id="UP001231518"/>
    </source>
</evidence>
<keyword evidence="2" id="KW-1185">Reference proteome</keyword>
<gene>
    <name evidence="1" type="ORF">PYW07_012515</name>
</gene>
<comment type="caution">
    <text evidence="1">The sequence shown here is derived from an EMBL/GenBank/DDBJ whole genome shotgun (WGS) entry which is preliminary data.</text>
</comment>
<protein>
    <submittedName>
        <fullName evidence="1">Uncharacterized protein</fullName>
    </submittedName>
</protein>
<sequence length="3291" mass="363308">MVHLPQIREEHQNYISELARYSNEVTTTFKEAGSDSENKAVTELCLRGLQLLSSWCSVLTELCSWKLLHPTDHASNPRCPPDAEEYERQQVAPAAVVLVLRADRAVLVEAAAPHRPRQQPALSARRRGVRAGESLAADVSSRWLQLLSSWCSVLTELCSWKLLHPTDHASNPRCPPDAEEYERQQVAPAAVVLVLRADRAVLVEAAAPHRPRQQPALSARRRGVRAGESLAADVSSRWLQLLSSWCSVLTELCSWKLLHPTDHASNPRCPPDAEEYERQQVAPAAVVLVLRADRAVLVEAAAPHRPRQQPALSARRRGVRAGESLAADVSSRWLQLLSSWCSVLTELCSWKLLHPTDHASNPRCPPDAEEYERQQVAPAAVVLVLRADRAVLVEAAAPHRPRQQPALSARRRGVRAGESLAADVSSRWLQLLSSWCSVLTELCSWKLLHPTDHASNPRCPPDAEEYERQQVAPAAVVLVLRADRAVLVEAAAPHRPRQQPALSARRRGVRAGESLAADVSSRWLQLLSSWCSVLTELCSWKLLHPTDHASNPRCPPDAEEYERQQVAPAAVVLVLRADRAVLVEAAAPHRPRQQPALSARRRGVRAGESLAADVSSRWLQLLSSWCSVLTELCSWKLLHPTDHASNPRCPPDAEEYERQQVAPAAVVLVLRADRAVLVEAAAPHRPRQQPALSARRRGVRAGESLAADVSSRWLQLLSSWCSVLTELCSWKLLHPTDHASNPRCPPDAEEYERQQVAPAAVVLVLRADRAVLVEAAAPHRPRQQPALSARRRGVRAGESLAADVSSRWLQLLSSWCSVLTELCSWKLLHPTDHASNPRCPPDAEEYERQQVAPAAVVLVLRADRAVLVEAAAPHRPRQQPALSARRRGVRAGESLAADVSSRWLQLLSSWCSVLTELCSWKLLHPTDHASNPRCPPDAEEYERQQVAPAAVVLVLRADRAVLVEAAAPHRPRQQPALSARRRGVRAGESLAADVSSRWLQLLSSWCSVLTELCSWKLLHPTDHASNPRCPPDAEEYERQQVAPAAVVLVLRADRAVLVEAAAPHRPRQQPALSARRRGVRAGESLAADVSSRWLQLLSSWCSVLTELCSWKLLHPTDHASNPRCPPDAEEYERQQVAPAAVVLVLRADRAVLVEAAAPHRPRQQPALSARRRGVRAGESLAADVSSRWLQLLSSWCSVLTELCSWKLLHPTDHASNPRCPPDAEEYERQQVAPAAVVLVLRADRAVLVEAAAPHRPRQQPALSARRRGVRAGESLAADVSSRWLQLLSSWCSVLTELCSWKLLHPTDHASNPRCPPDAEEYERQQVAPAAVVLVLRADRAVLVEAAAPHRPRQQPALSARRRGVRAGESLAADVSSRWLQLLSSWCSVLTELCSWKLLHPTDHASNPRCPPDAEEYERQQVAPAAVVLVLRADRAVLVEAAAPHRPRQQPALSARRRGVRAGESLAADVSSRWLQLLSSWCSVLTELCSWKLLHPTDHASNPRCPPDAEEYERQQVAPAAVVLVLRADRAVLVEAAAPHRPRQQPALSARRRGVRAGESLAADVSSRWLQLLSSWCSVLTELCSWKLLHPTDHASNPRCPPDAEEYERQQVAPAAVVLVLRADRAVLVEAAAPHRPRQQPALSARRRGVRAGESLAADVSSRWLQLLSSWCSVLTELCSWKLLHPTDHASNPRCPPDAEEYERQQVAPAAVVLVLRADRAVLVEAAAPHRPRQQPALSARRRGVRAGESLAADVSSRWLQLLSSWCSVLTELCSWKLLHPTDHASNPRCPPDAEEYERQQVAPAAVVLVLRADRAVLVEAAAPHRPRQQPALSARRRGVRAGESLAADVSSRWLQLLSSWCSVLTELCSWKLLHPTDHASNPRCPPDAEEYERQQVAPAAVVLVLRADRAVLVEAAAPHRPRQQPALSARRRGVRAGESLAADVSSRWLQLLSSWCSVLTELCSWKLLHPTDHASNPRCPPDAEEYERQQVAPAAVVLVLRADRAVLVEAAAPHRPRQQPALSARRRGVRAGESLAADVSSRWLQLLSSWCSVLTELCSWKLLHPTDHASNPRCPPDAEEYERQQVAPAAVVLVLRADRAVLVEAAAPHRPRQQPALSARRRGVRAGESLAADVSSRWLQLLSSWCSVLTELCSWKLLHPTDHASNPRCPPDAEEYERQQVAPAAVVLVLRADRAVLVEAAAPHRPRQQPALSARRRGVRAGESLAADVSSRWLQLLSSWCSVLTELCSWKLLHPTDHASNPRCPPDAEEYERQQVAPAAVVLVLRADRAVLVEAAAPHRPRQQPALSARRRGVRAGESLAADVSSRWLQLLSSWCSVLTELCSWKLLHPTDHASNPRCPPDAEEYERQQVAPAAVVLVLRADRAVLVEAAAPHRPRQQPALSARRRGVRAGESLAADVSSRWLQLLSSWCSVLTELCSWKLLHPTDHASNPRCPPDAEEYERQQVAPAAVVLVLRADRAVLVEAAAPHRPRQQPALSARRRGVRAGESLAADVSSRWLQLLSSWCSVLTELCSWKLLHPTDHASNPRCPPDAEEYERQQVAPAAVVLVLRADRAVLVEAAAPHRPRQQPALSARRRGVRAGESLAADVSSRWLQLLSSWCSVLTELCSWKLLHPTDHASNPRCPPDAEEYERQQVAPAAVVLVLRADRAVLVEAAAPHRPRQQPALSARRRGVRAGESLAADVSSRWLQLLSSWCSVLTELCSWKLLHPTDHASNPRCPPDAEEYERQQVAPAAVVLVLRADRAVLVEAAAPHRPRQQPALSARRRGVRAGESLAADVSSRWLQLLSSWCSVLTELCSWKLLHPTDHASNPRCPPDAEEYERQQVAPAAVVLVLRADRAVLVEAAAPHRPRQQPALSARRRGVRAGESLAADVSSRWLQLLSSWCSVLTELCSWKLLHPTDHASNPRCPPDAEEYERQPALSARRRGVRAGESLAADVSSRWLQLLSSWCSVLTELCSWKLLHPTDHASNPRCPPDAEEYERQQVAPAAVVLVLRADRAVLVEAAAPHRPRQQPALSARRRGVRAGESLAADVSSRWLQLLSSWCSVLTELCSWKLLHPTDHASNPRCPPDAEEYERQQVAPAAVVLVLRADRAVLVEAAAPHRPRQQPALSARRRGVRAGESLAADVSSRWLQLLSSWCSVLTELCSWKLLHPTDHASNPRCPPDAEEYERQQVAPAAVVLVLRADRAVLVEAAAPHRPRQQPALSARRRGVRAGESLAADVSSRWLQLLSSWCSVLTELCSWKLLHPTDHASNPRCPPDAEEYERVSR</sequence>
<dbReference type="GO" id="GO:0030833">
    <property type="term" value="P:regulation of actin filament polymerization"/>
    <property type="evidence" value="ECO:0007669"/>
    <property type="project" value="InterPro"/>
</dbReference>
<dbReference type="Proteomes" id="UP001231518">
    <property type="component" value="Chromosome 30"/>
</dbReference>
<name>A0AAD7Y8C2_MYTSE</name>